<keyword evidence="1" id="KW-0175">Coiled coil</keyword>
<evidence type="ECO:0000256" key="2">
    <source>
        <dbReference type="SAM" id="MobiDB-lite"/>
    </source>
</evidence>
<evidence type="ECO:0000256" key="1">
    <source>
        <dbReference type="SAM" id="Coils"/>
    </source>
</evidence>
<dbReference type="RefSeq" id="XP_001027949.2">
    <property type="nucleotide sequence ID" value="XM_001027949.3"/>
</dbReference>
<protein>
    <submittedName>
        <fullName evidence="3">Uncharacterized protein</fullName>
    </submittedName>
</protein>
<name>I7M4N0_TETTS</name>
<reference evidence="4" key="1">
    <citation type="journal article" date="2006" name="PLoS Biol.">
        <title>Macronuclear genome sequence of the ciliate Tetrahymena thermophila, a model eukaryote.</title>
        <authorList>
            <person name="Eisen J.A."/>
            <person name="Coyne R.S."/>
            <person name="Wu M."/>
            <person name="Wu D."/>
            <person name="Thiagarajan M."/>
            <person name="Wortman J.R."/>
            <person name="Badger J.H."/>
            <person name="Ren Q."/>
            <person name="Amedeo P."/>
            <person name="Jones K.M."/>
            <person name="Tallon L.J."/>
            <person name="Delcher A.L."/>
            <person name="Salzberg S.L."/>
            <person name="Silva J.C."/>
            <person name="Haas B.J."/>
            <person name="Majoros W.H."/>
            <person name="Farzad M."/>
            <person name="Carlton J.M."/>
            <person name="Smith R.K. Jr."/>
            <person name="Garg J."/>
            <person name="Pearlman R.E."/>
            <person name="Karrer K.M."/>
            <person name="Sun L."/>
            <person name="Manning G."/>
            <person name="Elde N.C."/>
            <person name="Turkewitz A.P."/>
            <person name="Asai D.J."/>
            <person name="Wilkes D.E."/>
            <person name="Wang Y."/>
            <person name="Cai H."/>
            <person name="Collins K."/>
            <person name="Stewart B.A."/>
            <person name="Lee S.R."/>
            <person name="Wilamowska K."/>
            <person name="Weinberg Z."/>
            <person name="Ruzzo W.L."/>
            <person name="Wloga D."/>
            <person name="Gaertig J."/>
            <person name="Frankel J."/>
            <person name="Tsao C.-C."/>
            <person name="Gorovsky M.A."/>
            <person name="Keeling P.J."/>
            <person name="Waller R.F."/>
            <person name="Patron N.J."/>
            <person name="Cherry J.M."/>
            <person name="Stover N.A."/>
            <person name="Krieger C.J."/>
            <person name="del Toro C."/>
            <person name="Ryder H.F."/>
            <person name="Williamson S.C."/>
            <person name="Barbeau R.A."/>
            <person name="Hamilton E.P."/>
            <person name="Orias E."/>
        </authorList>
    </citation>
    <scope>NUCLEOTIDE SEQUENCE [LARGE SCALE GENOMIC DNA]</scope>
    <source>
        <strain evidence="4">SB210</strain>
    </source>
</reference>
<accession>I7M4N0</accession>
<organism evidence="3 4">
    <name type="scientific">Tetrahymena thermophila (strain SB210)</name>
    <dbReference type="NCBI Taxonomy" id="312017"/>
    <lineage>
        <taxon>Eukaryota</taxon>
        <taxon>Sar</taxon>
        <taxon>Alveolata</taxon>
        <taxon>Ciliophora</taxon>
        <taxon>Intramacronucleata</taxon>
        <taxon>Oligohymenophorea</taxon>
        <taxon>Hymenostomatida</taxon>
        <taxon>Tetrahymenina</taxon>
        <taxon>Tetrahymenidae</taxon>
        <taxon>Tetrahymena</taxon>
    </lineage>
</organism>
<gene>
    <name evidence="3" type="ORF">TTHERM_00497610</name>
</gene>
<proteinExistence type="predicted"/>
<dbReference type="eggNOG" id="ENOG502SYU5">
    <property type="taxonomic scope" value="Eukaryota"/>
</dbReference>
<feature type="coiled-coil region" evidence="1">
    <location>
        <begin position="148"/>
        <end position="196"/>
    </location>
</feature>
<feature type="compositionally biased region" description="Polar residues" evidence="2">
    <location>
        <begin position="1"/>
        <end position="12"/>
    </location>
</feature>
<dbReference type="KEGG" id="tet:TTHERM_00497610"/>
<sequence length="700" mass="82559">MSQSKQQITKTKSVLKRPDKAFESFGNNSKSSVQKLGSCSSLSKSLNNSFVQHSQESIYRNYNPNRLRINNENENNFSTIQASSSRQRELIWTFEDQSKRQQKIGQLESSNVVRSLSAVEKVKMLESKRLELEPKIKRSEMTETQKQLVQQRKKNVQLMNLLRNLENQINSKFINIVKLKKLNKEYEQVYENTQKIYTERVLVKNQFAIQCSEFLEELKDVSVSAQISVIRQNQMRYQEEQRQIEKQAQIQADEEEKMKKDIMELENKLKGIKLEVETLSYEHSQQLKKKQEIEIGYNEKMFGCMKQYRQIRILFDQISCIKKDFKTICYIANKKMKTNLVFNYEPYYKIKDKKILEIYLPDKFSSLSQSSQSQSQISSQNKFSQIQSQLKIQTFKLATLPKFNYILTNEFTPLFPDLNSKLSLELELFFKGSVYKNIKSILSQLSFNSLEYEYVFNWIQNQNNNQINSEGTDENSLGFNIFESFVDIVRKKDQNNQQGNQQNAVYPPNLILLMGDKDRGAFSCLIDNINYLLQFNNNLLSVKEIQYYLNYLDEESSEPEQLNHDELQERFELELKESLYQQTICISIILFVSQQDYNPKQQKQTSRAEGYKKQINIIFMNNQIPNKQQLAKNIIATANKEKILQQKDKLIERMEPFIRSAEKRIMITELPNLIKFNDKSIDKYNLIKDILNFNIGFETK</sequence>
<dbReference type="GeneID" id="7838432"/>
<feature type="region of interest" description="Disordered" evidence="2">
    <location>
        <begin position="1"/>
        <end position="31"/>
    </location>
</feature>
<dbReference type="EMBL" id="GG662212">
    <property type="protein sequence ID" value="EAS07707.2"/>
    <property type="molecule type" value="Genomic_DNA"/>
</dbReference>
<dbReference type="OrthoDB" id="294646at2759"/>
<dbReference type="Proteomes" id="UP000009168">
    <property type="component" value="Unassembled WGS sequence"/>
</dbReference>
<evidence type="ECO:0000313" key="4">
    <source>
        <dbReference type="Proteomes" id="UP000009168"/>
    </source>
</evidence>
<evidence type="ECO:0000313" key="3">
    <source>
        <dbReference type="EMBL" id="EAS07707.2"/>
    </source>
</evidence>
<feature type="coiled-coil region" evidence="1">
    <location>
        <begin position="237"/>
        <end position="282"/>
    </location>
</feature>
<keyword evidence="4" id="KW-1185">Reference proteome</keyword>
<dbReference type="AlphaFoldDB" id="I7M4N0"/>
<dbReference type="InParanoid" id="I7M4N0"/>